<organism evidence="1 2">
    <name type="scientific">Streptomyces venetus</name>
    <dbReference type="NCBI Taxonomy" id="1701086"/>
    <lineage>
        <taxon>Bacteria</taxon>
        <taxon>Bacillati</taxon>
        <taxon>Actinomycetota</taxon>
        <taxon>Actinomycetes</taxon>
        <taxon>Kitasatosporales</taxon>
        <taxon>Streptomycetaceae</taxon>
        <taxon>Streptomyces</taxon>
    </lineage>
</organism>
<gene>
    <name evidence="1" type="ORF">GCM10023086_36320</name>
</gene>
<dbReference type="Proteomes" id="UP001501115">
    <property type="component" value="Unassembled WGS sequence"/>
</dbReference>
<dbReference type="EMBL" id="BAABET010000005">
    <property type="protein sequence ID" value="GAA4314833.1"/>
    <property type="molecule type" value="Genomic_DNA"/>
</dbReference>
<evidence type="ECO:0000313" key="1">
    <source>
        <dbReference type="EMBL" id="GAA4314833.1"/>
    </source>
</evidence>
<evidence type="ECO:0000313" key="2">
    <source>
        <dbReference type="Proteomes" id="UP001501115"/>
    </source>
</evidence>
<protein>
    <submittedName>
        <fullName evidence="1">Uncharacterized protein</fullName>
    </submittedName>
</protein>
<comment type="caution">
    <text evidence="1">The sequence shown here is derived from an EMBL/GenBank/DDBJ whole genome shotgun (WGS) entry which is preliminary data.</text>
</comment>
<proteinExistence type="predicted"/>
<reference evidence="2" key="1">
    <citation type="journal article" date="2019" name="Int. J. Syst. Evol. Microbiol.">
        <title>The Global Catalogue of Microorganisms (GCM) 10K type strain sequencing project: providing services to taxonomists for standard genome sequencing and annotation.</title>
        <authorList>
            <consortium name="The Broad Institute Genomics Platform"/>
            <consortium name="The Broad Institute Genome Sequencing Center for Infectious Disease"/>
            <person name="Wu L."/>
            <person name="Ma J."/>
        </authorList>
    </citation>
    <scope>NUCLEOTIDE SEQUENCE [LARGE SCALE GENOMIC DNA]</scope>
    <source>
        <strain evidence="2">JCM 31290</strain>
    </source>
</reference>
<name>A0ABP8G0H5_9ACTN</name>
<keyword evidence="2" id="KW-1185">Reference proteome</keyword>
<accession>A0ABP8G0H5</accession>
<sequence>MAFQACRYAALSRDLPALIGDAGRAVHAALVGEQGEAHSPRRGNPQTYPWGKALAGVRRQTDAL</sequence>